<feature type="transmembrane region" description="Helical" evidence="7">
    <location>
        <begin position="24"/>
        <end position="44"/>
    </location>
</feature>
<keyword evidence="4 7" id="KW-0812">Transmembrane</keyword>
<dbReference type="OrthoDB" id="356133at2"/>
<dbReference type="GO" id="GO:0044874">
    <property type="term" value="P:lipoprotein localization to outer membrane"/>
    <property type="evidence" value="ECO:0007669"/>
    <property type="project" value="TreeGrafter"/>
</dbReference>
<feature type="transmembrane region" description="Helical" evidence="7">
    <location>
        <begin position="330"/>
        <end position="352"/>
    </location>
</feature>
<evidence type="ECO:0008006" key="12">
    <source>
        <dbReference type="Google" id="ProtNLM"/>
    </source>
</evidence>
<protein>
    <recommendedName>
        <fullName evidence="12">ABC3 transporter permease protein domain-containing protein</fullName>
    </recommendedName>
</protein>
<dbReference type="PANTHER" id="PTHR30489:SF0">
    <property type="entry name" value="LIPOPROTEIN-RELEASING SYSTEM TRANSMEMBRANE PROTEIN LOLE"/>
    <property type="match status" value="1"/>
</dbReference>
<accession>F8F280</accession>
<feature type="domain" description="MacB-like periplasmic core" evidence="9">
    <location>
        <begin position="24"/>
        <end position="247"/>
    </location>
</feature>
<dbReference type="InterPro" id="IPR003838">
    <property type="entry name" value="ABC3_permease_C"/>
</dbReference>
<evidence type="ECO:0000259" key="8">
    <source>
        <dbReference type="Pfam" id="PF02687"/>
    </source>
</evidence>
<comment type="subcellular location">
    <subcellularLocation>
        <location evidence="1">Cell membrane</location>
        <topology evidence="1">Multi-pass membrane protein</topology>
    </subcellularLocation>
</comment>
<evidence type="ECO:0000313" key="11">
    <source>
        <dbReference type="Proteomes" id="UP000000503"/>
    </source>
</evidence>
<keyword evidence="3" id="KW-1003">Cell membrane</keyword>
<dbReference type="Pfam" id="PF12704">
    <property type="entry name" value="MacB_PCD"/>
    <property type="match status" value="1"/>
</dbReference>
<organism evidence="10 11">
    <name type="scientific">Gracilinema caldarium (strain ATCC 51460 / DSM 7334 / H1)</name>
    <name type="common">Treponema caldarium</name>
    <dbReference type="NCBI Taxonomy" id="744872"/>
    <lineage>
        <taxon>Bacteria</taxon>
        <taxon>Pseudomonadati</taxon>
        <taxon>Spirochaetota</taxon>
        <taxon>Spirochaetia</taxon>
        <taxon>Spirochaetales</taxon>
        <taxon>Breznakiellaceae</taxon>
        <taxon>Gracilinema</taxon>
    </lineage>
</organism>
<evidence type="ECO:0000259" key="9">
    <source>
        <dbReference type="Pfam" id="PF12704"/>
    </source>
</evidence>
<dbReference type="EMBL" id="CP002868">
    <property type="protein sequence ID" value="AEJ20352.1"/>
    <property type="molecule type" value="Genomic_DNA"/>
</dbReference>
<dbReference type="AlphaFoldDB" id="F8F280"/>
<evidence type="ECO:0000256" key="3">
    <source>
        <dbReference type="ARBA" id="ARBA00022475"/>
    </source>
</evidence>
<dbReference type="Pfam" id="PF02687">
    <property type="entry name" value="FtsX"/>
    <property type="match status" value="1"/>
</dbReference>
<keyword evidence="5 7" id="KW-1133">Transmembrane helix</keyword>
<sequence length="418" mass="47314">MKFANGTFLVIAFRNIWRNKRRTWFCISAVAIAVFFNIAMNSMIDGMVKAMEVAVRTFETGHVLVVSRDFEENKEYLPVQYPLNETMPLKNLLSEIESIPGVKAALPRISVYASLFDSTVKHAIVWGIDTERELLVNHFNLTKRNDGIVAGRFPTLGSNECAIGYTLAKKLGVKIGDTISFKMISAQYSDKFMNPQIVGIFNFDYIKYDENVIILPYDRLSKVLVMQNNIQQLFIYTNRYEQAGTVKLAVQSIVGPGALVREWREHYWIALMKSFNFLYVIIFTIFQVVASFLIINTILMVIHERIKEIGMMGALGFTRWQIVRTFFYEALYLSVFGAMLGTLIGALGTWLGSMFPMDFTYFTGGGLKDYPIAGTIFLSFTPNILLQGFGFGVLVSACCTLLPSLKSAYIEPVEALRR</sequence>
<dbReference type="eggNOG" id="COG4591">
    <property type="taxonomic scope" value="Bacteria"/>
</dbReference>
<feature type="domain" description="ABC3 transporter permease C-terminal" evidence="8">
    <location>
        <begin position="281"/>
        <end position="412"/>
    </location>
</feature>
<dbReference type="PANTHER" id="PTHR30489">
    <property type="entry name" value="LIPOPROTEIN-RELEASING SYSTEM TRANSMEMBRANE PROTEIN LOLE"/>
    <property type="match status" value="1"/>
</dbReference>
<dbReference type="KEGG" id="scd:Spica_2237"/>
<comment type="similarity">
    <text evidence="2">Belongs to the ABC-4 integral membrane protein family. LolC/E subfamily.</text>
</comment>
<gene>
    <name evidence="10" type="ordered locus">Spica_2237</name>
</gene>
<evidence type="ECO:0000256" key="7">
    <source>
        <dbReference type="SAM" id="Phobius"/>
    </source>
</evidence>
<proteinExistence type="inferred from homology"/>
<dbReference type="Proteomes" id="UP000000503">
    <property type="component" value="Chromosome"/>
</dbReference>
<keyword evidence="6 7" id="KW-0472">Membrane</keyword>
<dbReference type="GO" id="GO:0098797">
    <property type="term" value="C:plasma membrane protein complex"/>
    <property type="evidence" value="ECO:0007669"/>
    <property type="project" value="TreeGrafter"/>
</dbReference>
<dbReference type="HOGENOM" id="CLU_000604_8_6_12"/>
<dbReference type="InterPro" id="IPR025857">
    <property type="entry name" value="MacB_PCD"/>
</dbReference>
<feature type="transmembrane region" description="Helical" evidence="7">
    <location>
        <begin position="277"/>
        <end position="302"/>
    </location>
</feature>
<keyword evidence="11" id="KW-1185">Reference proteome</keyword>
<evidence type="ECO:0000256" key="5">
    <source>
        <dbReference type="ARBA" id="ARBA00022989"/>
    </source>
</evidence>
<feature type="transmembrane region" description="Helical" evidence="7">
    <location>
        <begin position="372"/>
        <end position="402"/>
    </location>
</feature>
<reference evidence="11" key="1">
    <citation type="journal article" date="2013" name="Stand. Genomic Sci.">
        <title>Genome sequence of the thermophilic fresh-water bacterium Spirochaeta caldaria type strain (H1(T)), reclassification of Spirochaeta caldaria, Spirochaeta stenostrepta, and Spirochaeta zuelzerae in the genus Treponema as Treponema caldaria comb. nov., Treponema stenostrepta comb. nov., and Treponema zuelzerae comb. nov., and emendation of the genus Treponema.</title>
        <authorList>
            <person name="Abt B."/>
            <person name="Goker M."/>
            <person name="Scheuner C."/>
            <person name="Han C."/>
            <person name="Lu M."/>
            <person name="Misra M."/>
            <person name="Lapidus A."/>
            <person name="Nolan M."/>
            <person name="Lucas S."/>
            <person name="Hammon N."/>
            <person name="Deshpande S."/>
            <person name="Cheng J.F."/>
            <person name="Tapia R."/>
            <person name="Goodwin L.A."/>
            <person name="Pitluck S."/>
            <person name="Liolios K."/>
            <person name="Pagani I."/>
            <person name="Ivanova N."/>
            <person name="Mavromatis K."/>
            <person name="Mikhailova N."/>
            <person name="Huntemann M."/>
            <person name="Pati A."/>
            <person name="Chen A."/>
            <person name="Palaniappan K."/>
            <person name="Land M."/>
            <person name="Hauser L."/>
            <person name="Jeffries C.D."/>
            <person name="Rohde M."/>
            <person name="Spring S."/>
            <person name="Gronow S."/>
            <person name="Detter J.C."/>
            <person name="Bristow J."/>
            <person name="Eisen J.A."/>
            <person name="Markowitz V."/>
            <person name="Hugenholtz P."/>
            <person name="Kyrpides N.C."/>
            <person name="Woyke T."/>
            <person name="Klenk H.P."/>
        </authorList>
    </citation>
    <scope>NUCLEOTIDE SEQUENCE</scope>
    <source>
        <strain evidence="11">ATCC 51460 / DSM 7334 / H1</strain>
    </source>
</reference>
<name>F8F280_GRAC1</name>
<evidence type="ECO:0000256" key="4">
    <source>
        <dbReference type="ARBA" id="ARBA00022692"/>
    </source>
</evidence>
<dbReference type="RefSeq" id="WP_013969633.1">
    <property type="nucleotide sequence ID" value="NC_015732.1"/>
</dbReference>
<evidence type="ECO:0000256" key="2">
    <source>
        <dbReference type="ARBA" id="ARBA00005236"/>
    </source>
</evidence>
<dbReference type="STRING" id="744872.Spica_2237"/>
<evidence type="ECO:0000256" key="1">
    <source>
        <dbReference type="ARBA" id="ARBA00004651"/>
    </source>
</evidence>
<evidence type="ECO:0000313" key="10">
    <source>
        <dbReference type="EMBL" id="AEJ20352.1"/>
    </source>
</evidence>
<evidence type="ECO:0000256" key="6">
    <source>
        <dbReference type="ARBA" id="ARBA00023136"/>
    </source>
</evidence>
<dbReference type="InterPro" id="IPR051447">
    <property type="entry name" value="Lipoprotein-release_system"/>
</dbReference>